<dbReference type="Proteomes" id="UP000198862">
    <property type="component" value="Unassembled WGS sequence"/>
</dbReference>
<proteinExistence type="predicted"/>
<dbReference type="STRING" id="1123010.SAMN02745724_04441"/>
<accession>A0A1I1S3H2</accession>
<dbReference type="RefSeq" id="WP_091989913.1">
    <property type="nucleotide sequence ID" value="NZ_FOLO01000055.1"/>
</dbReference>
<name>A0A1I1S3H2_9GAMM</name>
<organism evidence="1 2">
    <name type="scientific">Pseudoalteromonas denitrificans DSM 6059</name>
    <dbReference type="NCBI Taxonomy" id="1123010"/>
    <lineage>
        <taxon>Bacteria</taxon>
        <taxon>Pseudomonadati</taxon>
        <taxon>Pseudomonadota</taxon>
        <taxon>Gammaproteobacteria</taxon>
        <taxon>Alteromonadales</taxon>
        <taxon>Pseudoalteromonadaceae</taxon>
        <taxon>Pseudoalteromonas</taxon>
    </lineage>
</organism>
<reference evidence="1 2" key="1">
    <citation type="submission" date="2016-10" db="EMBL/GenBank/DDBJ databases">
        <authorList>
            <person name="de Groot N.N."/>
        </authorList>
    </citation>
    <scope>NUCLEOTIDE SEQUENCE [LARGE SCALE GENOMIC DNA]</scope>
    <source>
        <strain evidence="1 2">DSM 6059</strain>
    </source>
</reference>
<dbReference type="AlphaFoldDB" id="A0A1I1S3H2"/>
<evidence type="ECO:0008006" key="3">
    <source>
        <dbReference type="Google" id="ProtNLM"/>
    </source>
</evidence>
<protein>
    <recommendedName>
        <fullName evidence="3">Porin</fullName>
    </recommendedName>
</protein>
<keyword evidence="2" id="KW-1185">Reference proteome</keyword>
<sequence length="61" mass="6923">MEYNGIDNLTLGVLNVAFDKGADETDFTASYDLSDNMTVDIIYHHMHSDGDMLLVMYNLDF</sequence>
<dbReference type="EMBL" id="FOLO01000055">
    <property type="protein sequence ID" value="SFD41076.1"/>
    <property type="molecule type" value="Genomic_DNA"/>
</dbReference>
<evidence type="ECO:0000313" key="2">
    <source>
        <dbReference type="Proteomes" id="UP000198862"/>
    </source>
</evidence>
<evidence type="ECO:0000313" key="1">
    <source>
        <dbReference type="EMBL" id="SFD41076.1"/>
    </source>
</evidence>
<gene>
    <name evidence="1" type="ORF">SAMN02745724_04441</name>
</gene>